<evidence type="ECO:0000259" key="13">
    <source>
        <dbReference type="Pfam" id="PF13733"/>
    </source>
</evidence>
<dbReference type="GO" id="GO:0005975">
    <property type="term" value="P:carbohydrate metabolic process"/>
    <property type="evidence" value="ECO:0007669"/>
    <property type="project" value="InterPro"/>
</dbReference>
<evidence type="ECO:0000256" key="9">
    <source>
        <dbReference type="ARBA" id="ARBA00023136"/>
    </source>
</evidence>
<keyword evidence="11" id="KW-0732">Signal</keyword>
<name>A0AAD5SYC5_9FUNG</name>
<keyword evidence="10" id="KW-0325">Glycoprotein</keyword>
<evidence type="ECO:0000256" key="7">
    <source>
        <dbReference type="ARBA" id="ARBA00022968"/>
    </source>
</evidence>
<dbReference type="Pfam" id="PF02709">
    <property type="entry name" value="Glyco_transf_7C"/>
    <property type="match status" value="1"/>
</dbReference>
<feature type="domain" description="Galactosyltransferase N-terminal" evidence="13">
    <location>
        <begin position="90"/>
        <end position="183"/>
    </location>
</feature>
<proteinExistence type="inferred from homology"/>
<evidence type="ECO:0000256" key="6">
    <source>
        <dbReference type="ARBA" id="ARBA00022692"/>
    </source>
</evidence>
<keyword evidence="6" id="KW-0812">Transmembrane</keyword>
<dbReference type="PRINTS" id="PR02050">
    <property type="entry name" value="B14GALTRFASE"/>
</dbReference>
<dbReference type="InterPro" id="IPR027791">
    <property type="entry name" value="Galactosyl_T_C"/>
</dbReference>
<keyword evidence="5" id="KW-0808">Transferase</keyword>
<keyword evidence="9" id="KW-0472">Membrane</keyword>
<protein>
    <submittedName>
        <fullName evidence="14">Beta-1,4-galactosyltransferase 3</fullName>
    </submittedName>
</protein>
<feature type="domain" description="Galactosyltransferase C-terminal" evidence="12">
    <location>
        <begin position="193"/>
        <end position="258"/>
    </location>
</feature>
<keyword evidence="15" id="KW-1185">Reference proteome</keyword>
<keyword evidence="8" id="KW-1133">Transmembrane helix</keyword>
<evidence type="ECO:0000256" key="1">
    <source>
        <dbReference type="ARBA" id="ARBA00004606"/>
    </source>
</evidence>
<dbReference type="InterPro" id="IPR027995">
    <property type="entry name" value="Galactosyl_T_N"/>
</dbReference>
<dbReference type="SUPFAM" id="SSF53448">
    <property type="entry name" value="Nucleotide-diphospho-sugar transferases"/>
    <property type="match status" value="1"/>
</dbReference>
<feature type="signal peptide" evidence="11">
    <location>
        <begin position="1"/>
        <end position="23"/>
    </location>
</feature>
<dbReference type="GO" id="GO:0005794">
    <property type="term" value="C:Golgi apparatus"/>
    <property type="evidence" value="ECO:0007669"/>
    <property type="project" value="TreeGrafter"/>
</dbReference>
<comment type="caution">
    <text evidence="14">The sequence shown here is derived from an EMBL/GenBank/DDBJ whole genome shotgun (WGS) entry which is preliminary data.</text>
</comment>
<feature type="chain" id="PRO_5042244424" evidence="11">
    <location>
        <begin position="24"/>
        <end position="350"/>
    </location>
</feature>
<evidence type="ECO:0000256" key="11">
    <source>
        <dbReference type="SAM" id="SignalP"/>
    </source>
</evidence>
<evidence type="ECO:0000256" key="10">
    <source>
        <dbReference type="ARBA" id="ARBA00023180"/>
    </source>
</evidence>
<accession>A0AAD5SYC5</accession>
<evidence type="ECO:0000259" key="12">
    <source>
        <dbReference type="Pfam" id="PF02709"/>
    </source>
</evidence>
<dbReference type="EMBL" id="JADGJH010001126">
    <property type="protein sequence ID" value="KAJ3118341.1"/>
    <property type="molecule type" value="Genomic_DNA"/>
</dbReference>
<dbReference type="InterPro" id="IPR029044">
    <property type="entry name" value="Nucleotide-diphossugar_trans"/>
</dbReference>
<dbReference type="GO" id="GO:0016020">
    <property type="term" value="C:membrane"/>
    <property type="evidence" value="ECO:0007669"/>
    <property type="project" value="UniProtKB-SubCell"/>
</dbReference>
<dbReference type="AlphaFoldDB" id="A0AAD5SYC5"/>
<dbReference type="Gene3D" id="3.90.550.10">
    <property type="entry name" value="Spore Coat Polysaccharide Biosynthesis Protein SpsA, Chain A"/>
    <property type="match status" value="1"/>
</dbReference>
<evidence type="ECO:0000256" key="3">
    <source>
        <dbReference type="ARBA" id="ARBA00005735"/>
    </source>
</evidence>
<comment type="subcellular location">
    <subcellularLocation>
        <location evidence="1">Membrane</location>
        <topology evidence="1">Single-pass type II membrane protein</topology>
    </subcellularLocation>
</comment>
<evidence type="ECO:0000313" key="15">
    <source>
        <dbReference type="Proteomes" id="UP001211907"/>
    </source>
</evidence>
<evidence type="ECO:0000256" key="5">
    <source>
        <dbReference type="ARBA" id="ARBA00022679"/>
    </source>
</evidence>
<evidence type="ECO:0000256" key="4">
    <source>
        <dbReference type="ARBA" id="ARBA00022676"/>
    </source>
</evidence>
<dbReference type="PANTHER" id="PTHR19300">
    <property type="entry name" value="BETA-1,4-GALACTOSYLTRANSFERASE"/>
    <property type="match status" value="1"/>
</dbReference>
<dbReference type="Proteomes" id="UP001211907">
    <property type="component" value="Unassembled WGS sequence"/>
</dbReference>
<evidence type="ECO:0000256" key="2">
    <source>
        <dbReference type="ARBA" id="ARBA00004922"/>
    </source>
</evidence>
<dbReference type="GO" id="GO:0008378">
    <property type="term" value="F:galactosyltransferase activity"/>
    <property type="evidence" value="ECO:0007669"/>
    <property type="project" value="TreeGrafter"/>
</dbReference>
<gene>
    <name evidence="14" type="primary">B4GALT3</name>
    <name evidence="14" type="ORF">HK100_000629</name>
</gene>
<reference evidence="14" key="1">
    <citation type="submission" date="2020-05" db="EMBL/GenBank/DDBJ databases">
        <title>Phylogenomic resolution of chytrid fungi.</title>
        <authorList>
            <person name="Stajich J.E."/>
            <person name="Amses K."/>
            <person name="Simmons R."/>
            <person name="Seto K."/>
            <person name="Myers J."/>
            <person name="Bonds A."/>
            <person name="Quandt C.A."/>
            <person name="Barry K."/>
            <person name="Liu P."/>
            <person name="Grigoriev I."/>
            <person name="Longcore J.E."/>
            <person name="James T.Y."/>
        </authorList>
    </citation>
    <scope>NUCLEOTIDE SEQUENCE</scope>
    <source>
        <strain evidence="14">JEL0513</strain>
    </source>
</reference>
<evidence type="ECO:0000313" key="14">
    <source>
        <dbReference type="EMBL" id="KAJ3118341.1"/>
    </source>
</evidence>
<organism evidence="14 15">
    <name type="scientific">Physocladia obscura</name>
    <dbReference type="NCBI Taxonomy" id="109957"/>
    <lineage>
        <taxon>Eukaryota</taxon>
        <taxon>Fungi</taxon>
        <taxon>Fungi incertae sedis</taxon>
        <taxon>Chytridiomycota</taxon>
        <taxon>Chytridiomycota incertae sedis</taxon>
        <taxon>Chytridiomycetes</taxon>
        <taxon>Chytridiales</taxon>
        <taxon>Chytriomycetaceae</taxon>
        <taxon>Physocladia</taxon>
    </lineage>
</organism>
<comment type="similarity">
    <text evidence="3">Belongs to the glycosyltransferase 7 family.</text>
</comment>
<keyword evidence="7" id="KW-0735">Signal-anchor</keyword>
<comment type="pathway">
    <text evidence="2">Protein modification; protein glycosylation.</text>
</comment>
<dbReference type="Pfam" id="PF13733">
    <property type="entry name" value="Glyco_transf_7N"/>
    <property type="match status" value="1"/>
</dbReference>
<evidence type="ECO:0000256" key="8">
    <source>
        <dbReference type="ARBA" id="ARBA00022989"/>
    </source>
</evidence>
<dbReference type="PANTHER" id="PTHR19300:SF57">
    <property type="entry name" value="BETA-1,4-N-ACETYLGALACTOSAMINYLTRANSFERASE"/>
    <property type="match status" value="1"/>
</dbReference>
<keyword evidence="4" id="KW-0328">Glycosyltransferase</keyword>
<sequence length="350" mass="39270">MRPSLQVFLAAAAISLILHSSLALESYLTKVQNNEGKNSQTAANLTEKYSFIPAGIAPFLVELRGLEMGPCKIELVAPHSMPLITCNAASHSRQLIIVAFRHRATHLRIFGHYIMMWLKHARRRSNFALIVIEQTEDGRVFNKGALLNAAVKLATANKTTNFAFSDVIIHDVDHIPASDILNYAPTLSPRAVHFATAYSKKSYRIPYPNYIGGVYQLRMKDYVRINGHTNRVWGWGGEVDDFYIRMNANAIQVEHLRSGLYGGRYECLDHDASEKSTDWASVIKSSLKGGWKEDGLKNIAFKINSTMLVDADIFFETGNISQSVFKEKKFLGNSRSNLFVKIAVELLDNF</sequence>
<dbReference type="InterPro" id="IPR003859">
    <property type="entry name" value="Galactosyl_T"/>
</dbReference>